<evidence type="ECO:0000256" key="1">
    <source>
        <dbReference type="ARBA" id="ARBA00004123"/>
    </source>
</evidence>
<dbReference type="STRING" id="590646.G3AZ93"/>
<dbReference type="AlphaFoldDB" id="G3AZ93"/>
<proteinExistence type="predicted"/>
<feature type="domain" description="Pre-mRNA-splicing factor 3" evidence="7">
    <location>
        <begin position="69"/>
        <end position="284"/>
    </location>
</feature>
<dbReference type="InterPro" id="IPR027104">
    <property type="entry name" value="Prp3"/>
</dbReference>
<sequence length="428" mass="49648">MNSNSTKRLREANNTNSSADRHDSKRSKGGLGVEIHPFLKSIVPIPQLPKDFNPLSKSASNAIDSTKSNPYLDSSTPQASRRTRKGAFEFNHSGKYVEIANQIREQEAAKSEQLRKHKILASKGLVPNDDLGESLYSQECPADDTVEWWDAYYVNGDKYRCTEQPENIILDNEEAPVSLYIQHPVFLKAAYEKHMPVQQPLYLTKKEMKRKRKIERQEKLKAQQERVKKGLEPPPPPKVKLSNIMSVLTNEAIKDPTAVEKRVKKEVEARFNKHIQQNEERRLTKEQSHQKLHERREHDLSKGYFRAVYKIQTLVDPQHFFKIDKNAQQLELKGVCIAYNKMSLVVVEGGSKSLKYYDKLITRRIDWTKSNRSDVDLSENRATKVWEGQIKDLQFQKWSVLKPRDDTDLTSMLSRFSLQNYWREALLV</sequence>
<dbReference type="GeneID" id="18245453"/>
<dbReference type="PANTHER" id="PTHR14212">
    <property type="entry name" value="U4/U6-ASSOCIATED RNA SPLICING FACTOR-RELATED"/>
    <property type="match status" value="1"/>
</dbReference>
<dbReference type="OrthoDB" id="10264544at2759"/>
<dbReference type="GO" id="GO:0000398">
    <property type="term" value="P:mRNA splicing, via spliceosome"/>
    <property type="evidence" value="ECO:0007669"/>
    <property type="project" value="InterPro"/>
</dbReference>
<dbReference type="GO" id="GO:0046540">
    <property type="term" value="C:U4/U6 x U5 tri-snRNP complex"/>
    <property type="evidence" value="ECO:0007669"/>
    <property type="project" value="InterPro"/>
</dbReference>
<evidence type="ECO:0000256" key="4">
    <source>
        <dbReference type="ARBA" id="ARBA00023242"/>
    </source>
</evidence>
<protein>
    <recommendedName>
        <fullName evidence="10">Pre-mRNA-splicing factor 3</fullName>
    </recommendedName>
</protein>
<feature type="region of interest" description="Disordered" evidence="5">
    <location>
        <begin position="217"/>
        <end position="238"/>
    </location>
</feature>
<comment type="subcellular location">
    <subcellularLocation>
        <location evidence="1">Nucleus</location>
    </subcellularLocation>
</comment>
<evidence type="ECO:0000256" key="3">
    <source>
        <dbReference type="ARBA" id="ARBA00023187"/>
    </source>
</evidence>
<dbReference type="KEGG" id="cten:18245453"/>
<dbReference type="CDD" id="cd24162">
    <property type="entry name" value="Prp3_C"/>
    <property type="match status" value="1"/>
</dbReference>
<dbReference type="Pfam" id="PF08572">
    <property type="entry name" value="PRP3"/>
    <property type="match status" value="1"/>
</dbReference>
<dbReference type="Proteomes" id="UP000000707">
    <property type="component" value="Unassembled WGS sequence"/>
</dbReference>
<keyword evidence="4" id="KW-0539">Nucleus</keyword>
<accession>G3AZ93</accession>
<feature type="compositionally biased region" description="Basic and acidic residues" evidence="5">
    <location>
        <begin position="217"/>
        <end position="231"/>
    </location>
</feature>
<feature type="region of interest" description="Disordered" evidence="5">
    <location>
        <begin position="1"/>
        <end position="31"/>
    </location>
</feature>
<evidence type="ECO:0000256" key="2">
    <source>
        <dbReference type="ARBA" id="ARBA00022664"/>
    </source>
</evidence>
<evidence type="ECO:0000259" key="6">
    <source>
        <dbReference type="Pfam" id="PF06544"/>
    </source>
</evidence>
<feature type="region of interest" description="Disordered" evidence="5">
    <location>
        <begin position="59"/>
        <end position="83"/>
    </location>
</feature>
<name>G3AZ93_CANTC</name>
<evidence type="ECO:0008006" key="10">
    <source>
        <dbReference type="Google" id="ProtNLM"/>
    </source>
</evidence>
<dbReference type="InterPro" id="IPR013881">
    <property type="entry name" value="Pre-mRNA_splic_Prp3_dom"/>
</dbReference>
<feature type="compositionally biased region" description="Polar residues" evidence="5">
    <location>
        <begin position="1"/>
        <end position="18"/>
    </location>
</feature>
<dbReference type="EMBL" id="GL996512">
    <property type="protein sequence ID" value="EGV66039.1"/>
    <property type="molecule type" value="Genomic_DNA"/>
</dbReference>
<dbReference type="InterPro" id="IPR010541">
    <property type="entry name" value="Prp3_C"/>
</dbReference>
<evidence type="ECO:0000313" key="9">
    <source>
        <dbReference type="Proteomes" id="UP000000707"/>
    </source>
</evidence>
<organism evidence="9">
    <name type="scientific">Candida tenuis (strain ATCC 10573 / BCRC 21748 / CBS 615 / JCM 9827 / NBRC 10315 / NRRL Y-1498 / VKM Y-70)</name>
    <name type="common">Yeast</name>
    <name type="synonym">Yamadazyma tenuis</name>
    <dbReference type="NCBI Taxonomy" id="590646"/>
    <lineage>
        <taxon>Eukaryota</taxon>
        <taxon>Fungi</taxon>
        <taxon>Dikarya</taxon>
        <taxon>Ascomycota</taxon>
        <taxon>Saccharomycotina</taxon>
        <taxon>Pichiomycetes</taxon>
        <taxon>Debaryomycetaceae</taxon>
        <taxon>Yamadazyma</taxon>
    </lineage>
</organism>
<evidence type="ECO:0000313" key="8">
    <source>
        <dbReference type="EMBL" id="EGV66039.1"/>
    </source>
</evidence>
<dbReference type="PANTHER" id="PTHR14212:SF0">
    <property type="entry name" value="U4_U6 SMALL NUCLEAR RIBONUCLEOPROTEIN PRP3"/>
    <property type="match status" value="1"/>
</dbReference>
<evidence type="ECO:0000259" key="7">
    <source>
        <dbReference type="Pfam" id="PF08572"/>
    </source>
</evidence>
<keyword evidence="3" id="KW-0508">mRNA splicing</keyword>
<dbReference type="HOGENOM" id="CLU_015750_2_0_1"/>
<dbReference type="eggNOG" id="KOG2769">
    <property type="taxonomic scope" value="Eukaryota"/>
</dbReference>
<dbReference type="Pfam" id="PF06544">
    <property type="entry name" value="Prp3_C"/>
    <property type="match status" value="1"/>
</dbReference>
<keyword evidence="2" id="KW-0507">mRNA processing</keyword>
<evidence type="ECO:0000256" key="5">
    <source>
        <dbReference type="SAM" id="MobiDB-lite"/>
    </source>
</evidence>
<gene>
    <name evidence="8" type="ORF">CANTEDRAFT_101276</name>
</gene>
<feature type="region of interest" description="Disordered" evidence="5">
    <location>
        <begin position="277"/>
        <end position="296"/>
    </location>
</feature>
<reference evidence="8 9" key="1">
    <citation type="journal article" date="2011" name="Proc. Natl. Acad. Sci. U.S.A.">
        <title>Comparative genomics of xylose-fermenting fungi for enhanced biofuel production.</title>
        <authorList>
            <person name="Wohlbach D.J."/>
            <person name="Kuo A."/>
            <person name="Sato T.K."/>
            <person name="Potts K.M."/>
            <person name="Salamov A.A."/>
            <person name="LaButti K.M."/>
            <person name="Sun H."/>
            <person name="Clum A."/>
            <person name="Pangilinan J.L."/>
            <person name="Lindquist E.A."/>
            <person name="Lucas S."/>
            <person name="Lapidus A."/>
            <person name="Jin M."/>
            <person name="Gunawan C."/>
            <person name="Balan V."/>
            <person name="Dale B.E."/>
            <person name="Jeffries T.W."/>
            <person name="Zinkel R."/>
            <person name="Barry K.W."/>
            <person name="Grigoriev I.V."/>
            <person name="Gasch A.P."/>
        </authorList>
    </citation>
    <scope>NUCLEOTIDE SEQUENCE [LARGE SCALE GENOMIC DNA]</scope>
    <source>
        <strain evidence="9">ATCC 10573 / BCRC 21748 / CBS 615 / JCM 9827 / NBRC 10315 / NRRL Y-1498 / VKM Y-70</strain>
    </source>
</reference>
<feature type="compositionally biased region" description="Polar residues" evidence="5">
    <location>
        <begin position="59"/>
        <end position="80"/>
    </location>
</feature>
<keyword evidence="9" id="KW-1185">Reference proteome</keyword>
<feature type="domain" description="Small nuclear ribonucleoprotein Prp3 C-terminal" evidence="6">
    <location>
        <begin position="307"/>
        <end position="425"/>
    </location>
</feature>